<feature type="coiled-coil region" evidence="1">
    <location>
        <begin position="284"/>
        <end position="311"/>
    </location>
</feature>
<dbReference type="Gene3D" id="1.20.5.190">
    <property type="match status" value="1"/>
</dbReference>
<dbReference type="AlphaFoldDB" id="A0AAX4PJR9"/>
<dbReference type="Proteomes" id="UP001472866">
    <property type="component" value="Chromosome 14"/>
</dbReference>
<dbReference type="CDD" id="cd23767">
    <property type="entry name" value="IQCD"/>
    <property type="match status" value="1"/>
</dbReference>
<dbReference type="Pfam" id="PF24923">
    <property type="entry name" value="ATP-grasp_IQCH"/>
    <property type="match status" value="1"/>
</dbReference>
<accession>A0AAX4PJR9</accession>
<dbReference type="InterPro" id="IPR000048">
    <property type="entry name" value="IQ_motif_EF-hand-BS"/>
</dbReference>
<keyword evidence="1" id="KW-0175">Coiled coil</keyword>
<reference evidence="3 4" key="1">
    <citation type="submission" date="2024-03" db="EMBL/GenBank/DDBJ databases">
        <title>Complete genome sequence of the green alga Chloropicon roscoffensis RCC1871.</title>
        <authorList>
            <person name="Lemieux C."/>
            <person name="Pombert J.-F."/>
            <person name="Otis C."/>
            <person name="Turmel M."/>
        </authorList>
    </citation>
    <scope>NUCLEOTIDE SEQUENCE [LARGE SCALE GENOMIC DNA]</scope>
    <source>
        <strain evidence="3 4">RCC1871</strain>
    </source>
</reference>
<evidence type="ECO:0000256" key="1">
    <source>
        <dbReference type="SAM" id="Coils"/>
    </source>
</evidence>
<evidence type="ECO:0000313" key="4">
    <source>
        <dbReference type="Proteomes" id="UP001472866"/>
    </source>
</evidence>
<dbReference type="PROSITE" id="PS50096">
    <property type="entry name" value="IQ"/>
    <property type="match status" value="2"/>
</dbReference>
<evidence type="ECO:0000259" key="2">
    <source>
        <dbReference type="Pfam" id="PF24923"/>
    </source>
</evidence>
<evidence type="ECO:0000313" key="3">
    <source>
        <dbReference type="EMBL" id="WZN66152.1"/>
    </source>
</evidence>
<proteinExistence type="predicted"/>
<keyword evidence="4" id="KW-1185">Reference proteome</keyword>
<gene>
    <name evidence="3" type="ORF">HKI87_14g77170</name>
</gene>
<sequence>MSMEAEYERTRDRARAFLSAIDELSTFRDQVASSSEDGKESLENALEVAIERLNAKFREAAGELTHRMTELGAHGDSMRNRLKQQADLFYGGHGPSQALKEEVEAEYAESKARKPNEEAENARMVGKGQTSYLAHKHSNLEPKRLVKKTKEDLTEKFVSDFSKLTGDELDKGVMNMLIRGLIPPDVDLGKAFDSDFFTTTGITPAKPRELKSARQLLQDYVDSMVMEDRAFGQRLTDVTAGVLKKGLLEKERLLKYGDANLDVKKRYSTRFLDPNKLIGSSKRKSMLAAQAEEAENRAKQLNEEEQFFASHKTFRKAYQTAMTAIGEGSQVPPHPYLPLLQYNFLRTMPDFRLFKAKNSLNWRKIEAFLPRICQYCKDRSIFLAAMPYRKISQFAVRTQPVSDLELNETVVNLYELFKELVNKESATKIQAAFKGYMTRKKHPNKQIIKSIWTIQAYFRKKVLRKKFEGLLREKRLKIAKEVDRIQADLRKTWKHHTHTNRMVIHVPSLSLSQEQRLTSEHFLTRQFSQLARLCDLRDPHLSIIFISPLQIPPDLLGYFTSIMQVRGIKDPKLRLKIIVPENLPRLPGHFSLTQALLASPTAYKRLEIAVQGQRAYLLPYRVGRDEQELSVALKVPILGPSFECCEYYSTKIGARALFQEADMSVAPGAAIQATAAGYEDREKSKEAWASKQREIAGKLVNLIKENPFVRKWIFKVNDEYESRGHASLDLKKVDPLCDVAKRVENIISPQDPKATERVIAMLEEKLLAEHVQIHNTEVYPTWESYVAQFKKVGGVIEAFPEWVVGSPSANVFIDPLGNISIQSTHEQIFFKEFTFIGATFPQSSVPHLPLAQAILAIAKKCYEKGIIGYFGIDFVALRQEGLLRIWAVDLNLHLTKTQLTFQFFDLLSGGSFNPESGTYLMPYGISYMADQHGKESEVSASNLASRRSYVMTDFVSSSRFEGLQLKTFFKDCRNLGLTYDIGECTGTAFNVIDTTSAGVLSIFSSGFTIIDAMKEASRTLSVLARRFGQNVSRGGGKDAESFHRIYSTFRFIADKLRSPAAADRAYGS</sequence>
<organism evidence="3 4">
    <name type="scientific">Chloropicon roscoffensis</name>
    <dbReference type="NCBI Taxonomy" id="1461544"/>
    <lineage>
        <taxon>Eukaryota</taxon>
        <taxon>Viridiplantae</taxon>
        <taxon>Chlorophyta</taxon>
        <taxon>Chloropicophyceae</taxon>
        <taxon>Chloropicales</taxon>
        <taxon>Chloropicaceae</taxon>
        <taxon>Chloropicon</taxon>
    </lineage>
</organism>
<dbReference type="InterPro" id="IPR038752">
    <property type="entry name" value="IQCH"/>
</dbReference>
<dbReference type="Pfam" id="PF00612">
    <property type="entry name" value="IQ"/>
    <property type="match status" value="1"/>
</dbReference>
<dbReference type="PANTHER" id="PTHR14465">
    <property type="entry name" value="IQ DOMAIN-CONTAINING PROTEIN H"/>
    <property type="match status" value="1"/>
</dbReference>
<protein>
    <submittedName>
        <fullName evidence="3">IQ domain-containing protein</fullName>
    </submittedName>
</protein>
<feature type="domain" description="IQCH-like ATP-grasp" evidence="2">
    <location>
        <begin position="692"/>
        <end position="913"/>
    </location>
</feature>
<dbReference type="SMART" id="SM00015">
    <property type="entry name" value="IQ"/>
    <property type="match status" value="2"/>
</dbReference>
<dbReference type="EMBL" id="CP151514">
    <property type="protein sequence ID" value="WZN66152.1"/>
    <property type="molecule type" value="Genomic_DNA"/>
</dbReference>
<dbReference type="PANTHER" id="PTHR14465:SF0">
    <property type="entry name" value="IQ DOMAIN-CONTAINING PROTEIN H"/>
    <property type="match status" value="1"/>
</dbReference>
<dbReference type="InterPro" id="IPR056855">
    <property type="entry name" value="ATP-grasp_IQCH"/>
</dbReference>
<name>A0AAX4PJR9_9CHLO</name>